<keyword evidence="3" id="KW-1185">Reference proteome</keyword>
<feature type="region of interest" description="Disordered" evidence="1">
    <location>
        <begin position="1"/>
        <end position="76"/>
    </location>
</feature>
<dbReference type="AlphaFoldDB" id="A0A392TEY7"/>
<feature type="non-terminal residue" evidence="2">
    <location>
        <position position="76"/>
    </location>
</feature>
<dbReference type="Proteomes" id="UP000265520">
    <property type="component" value="Unassembled WGS sequence"/>
</dbReference>
<dbReference type="EMBL" id="LXQA010558476">
    <property type="protein sequence ID" value="MCI59164.1"/>
    <property type="molecule type" value="Genomic_DNA"/>
</dbReference>
<reference evidence="2 3" key="1">
    <citation type="journal article" date="2018" name="Front. Plant Sci.">
        <title>Red Clover (Trifolium pratense) and Zigzag Clover (T. medium) - A Picture of Genomic Similarities and Differences.</title>
        <authorList>
            <person name="Dluhosova J."/>
            <person name="Istvanek J."/>
            <person name="Nedelnik J."/>
            <person name="Repkova J."/>
        </authorList>
    </citation>
    <scope>NUCLEOTIDE SEQUENCE [LARGE SCALE GENOMIC DNA]</scope>
    <source>
        <strain evidence="3">cv. 10/8</strain>
        <tissue evidence="2">Leaf</tissue>
    </source>
</reference>
<evidence type="ECO:0000256" key="1">
    <source>
        <dbReference type="SAM" id="MobiDB-lite"/>
    </source>
</evidence>
<feature type="compositionally biased region" description="Basic and acidic residues" evidence="1">
    <location>
        <begin position="1"/>
        <end position="18"/>
    </location>
</feature>
<evidence type="ECO:0000313" key="2">
    <source>
        <dbReference type="EMBL" id="MCI59164.1"/>
    </source>
</evidence>
<protein>
    <submittedName>
        <fullName evidence="2">Uncharacterized protein</fullName>
    </submittedName>
</protein>
<evidence type="ECO:0000313" key="3">
    <source>
        <dbReference type="Proteomes" id="UP000265520"/>
    </source>
</evidence>
<name>A0A392TEY7_9FABA</name>
<organism evidence="2 3">
    <name type="scientific">Trifolium medium</name>
    <dbReference type="NCBI Taxonomy" id="97028"/>
    <lineage>
        <taxon>Eukaryota</taxon>
        <taxon>Viridiplantae</taxon>
        <taxon>Streptophyta</taxon>
        <taxon>Embryophyta</taxon>
        <taxon>Tracheophyta</taxon>
        <taxon>Spermatophyta</taxon>
        <taxon>Magnoliopsida</taxon>
        <taxon>eudicotyledons</taxon>
        <taxon>Gunneridae</taxon>
        <taxon>Pentapetalae</taxon>
        <taxon>rosids</taxon>
        <taxon>fabids</taxon>
        <taxon>Fabales</taxon>
        <taxon>Fabaceae</taxon>
        <taxon>Papilionoideae</taxon>
        <taxon>50 kb inversion clade</taxon>
        <taxon>NPAAA clade</taxon>
        <taxon>Hologalegina</taxon>
        <taxon>IRL clade</taxon>
        <taxon>Trifolieae</taxon>
        <taxon>Trifolium</taxon>
    </lineage>
</organism>
<comment type="caution">
    <text evidence="2">The sequence shown here is derived from an EMBL/GenBank/DDBJ whole genome shotgun (WGS) entry which is preliminary data.</text>
</comment>
<proteinExistence type="predicted"/>
<sequence>MESIADRMLKAKQNERASRGKKKAAAGTSKHVRPGTPSVQVLSTHGGDSGTPSSSVRPPSAKRMRDGEPELTETGM</sequence>
<accession>A0A392TEY7</accession>